<proteinExistence type="predicted"/>
<protein>
    <submittedName>
        <fullName evidence="2">Phage integrase family protein</fullName>
    </submittedName>
</protein>
<keyword evidence="3" id="KW-1185">Reference proteome</keyword>
<dbReference type="SUPFAM" id="SSF56349">
    <property type="entry name" value="DNA breaking-rejoining enzymes"/>
    <property type="match status" value="1"/>
</dbReference>
<dbReference type="GO" id="GO:0006310">
    <property type="term" value="P:DNA recombination"/>
    <property type="evidence" value="ECO:0007669"/>
    <property type="project" value="UniProtKB-KW"/>
</dbReference>
<dbReference type="OrthoDB" id="3405537at2"/>
<evidence type="ECO:0000313" key="2">
    <source>
        <dbReference type="EMBL" id="TKA11014.1"/>
    </source>
</evidence>
<dbReference type="AlphaFoldDB" id="A0A4U0SM84"/>
<reference evidence="2 3" key="1">
    <citation type="submission" date="2019-04" db="EMBL/GenBank/DDBJ databases">
        <title>Streptomyces oryziradicis sp. nov., a novel actinomycete isolated from rhizosphere soil of rice (Oryza sativa L.).</title>
        <authorList>
            <person name="Li C."/>
        </authorList>
    </citation>
    <scope>NUCLEOTIDE SEQUENCE [LARGE SCALE GENOMIC DNA]</scope>
    <source>
        <strain evidence="2 3">NEAU-C40</strain>
    </source>
</reference>
<comment type="caution">
    <text evidence="2">The sequence shown here is derived from an EMBL/GenBank/DDBJ whole genome shotgun (WGS) entry which is preliminary data.</text>
</comment>
<evidence type="ECO:0000256" key="1">
    <source>
        <dbReference type="ARBA" id="ARBA00023172"/>
    </source>
</evidence>
<evidence type="ECO:0000313" key="3">
    <source>
        <dbReference type="Proteomes" id="UP000305778"/>
    </source>
</evidence>
<dbReference type="RefSeq" id="WP_136723832.1">
    <property type="nucleotide sequence ID" value="NZ_SUMC01000010.1"/>
</dbReference>
<dbReference type="GO" id="GO:0015074">
    <property type="term" value="P:DNA integration"/>
    <property type="evidence" value="ECO:0007669"/>
    <property type="project" value="InterPro"/>
</dbReference>
<dbReference type="InterPro" id="IPR013762">
    <property type="entry name" value="Integrase-like_cat_sf"/>
</dbReference>
<dbReference type="GO" id="GO:0003677">
    <property type="term" value="F:DNA binding"/>
    <property type="evidence" value="ECO:0007669"/>
    <property type="project" value="InterPro"/>
</dbReference>
<name>A0A4U0SM84_9ACTN</name>
<accession>A0A4U0SM84</accession>
<keyword evidence="1" id="KW-0233">DNA recombination</keyword>
<organism evidence="2 3">
    <name type="scientific">Actinacidiphila oryziradicis</name>
    <dbReference type="NCBI Taxonomy" id="2571141"/>
    <lineage>
        <taxon>Bacteria</taxon>
        <taxon>Bacillati</taxon>
        <taxon>Actinomycetota</taxon>
        <taxon>Actinomycetes</taxon>
        <taxon>Kitasatosporales</taxon>
        <taxon>Streptomycetaceae</taxon>
        <taxon>Actinacidiphila</taxon>
    </lineage>
</organism>
<sequence>MNKPRNPAPIAQHQRLALLRQAMNREDVPRRDRVAVVLVLLYAQPLTRIIRLTTDDILQEDGEVLVRLGDPPSPVPEPFAGLMLAYLNERPNTMTATNPEARWLFPGRRAGQPMTSDALELRFRRLGFPTQRGRTAAIRHLLLQAPAPVVARMLGYHDDTTAQLAAEAGGTWSRYAPGDHAR</sequence>
<dbReference type="InterPro" id="IPR011010">
    <property type="entry name" value="DNA_brk_join_enz"/>
</dbReference>
<dbReference type="Proteomes" id="UP000305778">
    <property type="component" value="Unassembled WGS sequence"/>
</dbReference>
<dbReference type="EMBL" id="SUMC01000010">
    <property type="protein sequence ID" value="TKA11014.1"/>
    <property type="molecule type" value="Genomic_DNA"/>
</dbReference>
<dbReference type="Gene3D" id="1.10.443.10">
    <property type="entry name" value="Intergrase catalytic core"/>
    <property type="match status" value="1"/>
</dbReference>
<gene>
    <name evidence="2" type="ORF">FCI23_13715</name>
</gene>